<dbReference type="EMBL" id="QFPX01000008">
    <property type="protein sequence ID" value="PZQ54551.1"/>
    <property type="molecule type" value="Genomic_DNA"/>
</dbReference>
<protein>
    <submittedName>
        <fullName evidence="3">Uncharacterized protein</fullName>
    </submittedName>
</protein>
<evidence type="ECO:0000313" key="3">
    <source>
        <dbReference type="EMBL" id="PZQ54551.1"/>
    </source>
</evidence>
<keyword evidence="2" id="KW-0812">Transmembrane</keyword>
<evidence type="ECO:0000256" key="2">
    <source>
        <dbReference type="SAM" id="Phobius"/>
    </source>
</evidence>
<feature type="compositionally biased region" description="Basic and acidic residues" evidence="1">
    <location>
        <begin position="80"/>
        <end position="90"/>
    </location>
</feature>
<feature type="transmembrane region" description="Helical" evidence="2">
    <location>
        <begin position="47"/>
        <end position="67"/>
    </location>
</feature>
<proteinExistence type="predicted"/>
<organism evidence="3 4">
    <name type="scientific">Novosphingobium pentaromativorans</name>
    <dbReference type="NCBI Taxonomy" id="205844"/>
    <lineage>
        <taxon>Bacteria</taxon>
        <taxon>Pseudomonadati</taxon>
        <taxon>Pseudomonadota</taxon>
        <taxon>Alphaproteobacteria</taxon>
        <taxon>Sphingomonadales</taxon>
        <taxon>Sphingomonadaceae</taxon>
        <taxon>Novosphingobium</taxon>
    </lineage>
</organism>
<name>A0A2W5NM96_9SPHN</name>
<dbReference type="AlphaFoldDB" id="A0A2W5NM96"/>
<dbReference type="Proteomes" id="UP000249082">
    <property type="component" value="Unassembled WGS sequence"/>
</dbReference>
<sequence length="108" mass="11382">MTFGKNVKIALIGALSGREMPMDTRNEEIHVEKTDARAGATPNVVRYVLLISLVLVVVALSAIWIVGAVNAPDETGGPADTREAVQRGDVDPQAQPGVQTPEPAPTPN</sequence>
<keyword evidence="2" id="KW-1133">Transmembrane helix</keyword>
<feature type="region of interest" description="Disordered" evidence="1">
    <location>
        <begin position="70"/>
        <end position="108"/>
    </location>
</feature>
<gene>
    <name evidence="3" type="ORF">DI555_10915</name>
</gene>
<accession>A0A2W5NM96</accession>
<keyword evidence="2" id="KW-0472">Membrane</keyword>
<evidence type="ECO:0000313" key="4">
    <source>
        <dbReference type="Proteomes" id="UP000249082"/>
    </source>
</evidence>
<reference evidence="3 4" key="1">
    <citation type="submission" date="2017-08" db="EMBL/GenBank/DDBJ databases">
        <title>Infants hospitalized years apart are colonized by the same room-sourced microbial strains.</title>
        <authorList>
            <person name="Brooks B."/>
            <person name="Olm M.R."/>
            <person name="Firek B.A."/>
            <person name="Baker R."/>
            <person name="Thomas B.C."/>
            <person name="Morowitz M.J."/>
            <person name="Banfield J.F."/>
        </authorList>
    </citation>
    <scope>NUCLEOTIDE SEQUENCE [LARGE SCALE GENOMIC DNA]</scope>
    <source>
        <strain evidence="3">S2_005_002_R2_33</strain>
    </source>
</reference>
<comment type="caution">
    <text evidence="3">The sequence shown here is derived from an EMBL/GenBank/DDBJ whole genome shotgun (WGS) entry which is preliminary data.</text>
</comment>
<evidence type="ECO:0000256" key="1">
    <source>
        <dbReference type="SAM" id="MobiDB-lite"/>
    </source>
</evidence>